<dbReference type="eggNOG" id="COG1014">
    <property type="taxonomic scope" value="Bacteria"/>
</dbReference>
<keyword evidence="4" id="KW-1185">Reference proteome</keyword>
<dbReference type="InterPro" id="IPR019752">
    <property type="entry name" value="Pyrv/ketoisovalerate_OxRed_cat"/>
</dbReference>
<keyword evidence="1" id="KW-0560">Oxidoreductase</keyword>
<feature type="domain" description="Pyruvate/ketoisovalerate oxidoreductase catalytic" evidence="2">
    <location>
        <begin position="15"/>
        <end position="192"/>
    </location>
</feature>
<dbReference type="GO" id="GO:0016903">
    <property type="term" value="F:oxidoreductase activity, acting on the aldehyde or oxo group of donors"/>
    <property type="evidence" value="ECO:0007669"/>
    <property type="project" value="InterPro"/>
</dbReference>
<dbReference type="PANTHER" id="PTHR43854:SF1">
    <property type="entry name" value="INDOLEPYRUVATE OXIDOREDUCTASE SUBUNIT IORB"/>
    <property type="match status" value="1"/>
</dbReference>
<evidence type="ECO:0000313" key="4">
    <source>
        <dbReference type="Proteomes" id="UP000005730"/>
    </source>
</evidence>
<evidence type="ECO:0000313" key="3">
    <source>
        <dbReference type="EMBL" id="EHM10533.1"/>
    </source>
</evidence>
<dbReference type="PANTHER" id="PTHR43854">
    <property type="entry name" value="INDOLEPYRUVATE OXIDOREDUCTASE SUBUNIT IORB"/>
    <property type="match status" value="1"/>
</dbReference>
<dbReference type="RefSeq" id="WP_006584027.1">
    <property type="nucleotide sequence ID" value="NZ_CM001377.1"/>
</dbReference>
<dbReference type="AlphaFoldDB" id="H0UP30"/>
<organism evidence="3 4">
    <name type="scientific">Thermanaerovibrio velox DSM 12556</name>
    <dbReference type="NCBI Taxonomy" id="926567"/>
    <lineage>
        <taxon>Bacteria</taxon>
        <taxon>Thermotogati</taxon>
        <taxon>Synergistota</taxon>
        <taxon>Synergistia</taxon>
        <taxon>Synergistales</taxon>
        <taxon>Synergistaceae</taxon>
        <taxon>Thermanaerovibrio</taxon>
    </lineage>
</organism>
<dbReference type="InterPro" id="IPR052198">
    <property type="entry name" value="IorB_Oxidoreductase"/>
</dbReference>
<dbReference type="EMBL" id="CM001377">
    <property type="protein sequence ID" value="EHM10533.1"/>
    <property type="molecule type" value="Genomic_DNA"/>
</dbReference>
<evidence type="ECO:0000256" key="1">
    <source>
        <dbReference type="ARBA" id="ARBA00023002"/>
    </source>
</evidence>
<accession>H0UP30</accession>
<gene>
    <name evidence="3" type="ORF">TheveDRAFT_1415</name>
</gene>
<name>H0UP30_9BACT</name>
<dbReference type="Gene3D" id="3.40.920.10">
    <property type="entry name" value="Pyruvate-ferredoxin oxidoreductase, PFOR, domain III"/>
    <property type="match status" value="1"/>
</dbReference>
<dbReference type="InterPro" id="IPR002869">
    <property type="entry name" value="Pyrv_flavodox_OxRed_cen"/>
</dbReference>
<evidence type="ECO:0000259" key="2">
    <source>
        <dbReference type="Pfam" id="PF01558"/>
    </source>
</evidence>
<dbReference type="NCBIfam" id="NF005325">
    <property type="entry name" value="PRK06853.1-5"/>
    <property type="match status" value="1"/>
</dbReference>
<sequence>MNSNSTKSILLVGVGGQGTILASKVLSEGLMRMGYDVKMSEIHGMSQRGGSVTTHVRYGSKVYSPVISEGEADILVAFEKLEAARWLTYLKDRGVLVVNDYEIYPVPVLLGRAKYPEDLNGMFRRKVKDVKIFDAGKVAQDLGNVKAQNVVLLGALIKAMGLDAINWEEVLAEVVPARFLELNVKALKAGMEL</sequence>
<proteinExistence type="predicted"/>
<protein>
    <submittedName>
        <fullName evidence="3">2-oxoacid:ferredoxin oxidoreductase, gamma subunit</fullName>
    </submittedName>
</protein>
<dbReference type="SUPFAM" id="SSF53323">
    <property type="entry name" value="Pyruvate-ferredoxin oxidoreductase, PFOR, domain III"/>
    <property type="match status" value="1"/>
</dbReference>
<dbReference type="HOGENOM" id="CLU_087284_1_1_0"/>
<dbReference type="Pfam" id="PF01558">
    <property type="entry name" value="POR"/>
    <property type="match status" value="1"/>
</dbReference>
<dbReference type="OrthoDB" id="9789125at2"/>
<dbReference type="NCBIfam" id="NF005322">
    <property type="entry name" value="PRK06853.1-2"/>
    <property type="match status" value="1"/>
</dbReference>
<dbReference type="Proteomes" id="UP000005730">
    <property type="component" value="Chromosome"/>
</dbReference>
<reference evidence="3 4" key="1">
    <citation type="submission" date="2011-10" db="EMBL/GenBank/DDBJ databases">
        <title>The Noncontiguous Finished genome of Thermanaerovibrio velox DSM 12556.</title>
        <authorList>
            <consortium name="US DOE Joint Genome Institute (JGI-PGF)"/>
            <person name="Lucas S."/>
            <person name="Copeland A."/>
            <person name="Lapidus A."/>
            <person name="Glavina del Rio T."/>
            <person name="Dalin E."/>
            <person name="Tice H."/>
            <person name="Bruce D."/>
            <person name="Goodwin L."/>
            <person name="Pitluck S."/>
            <person name="Peters L."/>
            <person name="Mikhailova N."/>
            <person name="Teshima H."/>
            <person name="Kyrpides N."/>
            <person name="Mavromatis K."/>
            <person name="Ivanova N."/>
            <person name="Markowitz V."/>
            <person name="Cheng J.-F."/>
            <person name="Hugenholtz P."/>
            <person name="Woyke T."/>
            <person name="Wu D."/>
            <person name="Spring S."/>
            <person name="Brambilla E.-M."/>
            <person name="Klenk H.-P."/>
            <person name="Eisen J.A."/>
        </authorList>
    </citation>
    <scope>NUCLEOTIDE SEQUENCE [LARGE SCALE GENOMIC DNA]</scope>
    <source>
        <strain evidence="3 4">DSM 12556</strain>
    </source>
</reference>
<dbReference type="STRING" id="926567.TheveDRAFT_1415"/>